<dbReference type="SUPFAM" id="SSF88713">
    <property type="entry name" value="Glycoside hydrolase/deacetylase"/>
    <property type="match status" value="1"/>
</dbReference>
<evidence type="ECO:0000256" key="2">
    <source>
        <dbReference type="ARBA" id="ARBA00022801"/>
    </source>
</evidence>
<dbReference type="STRING" id="883081.HMPREF9698_00820"/>
<dbReference type="AlphaFoldDB" id="K9EAG8"/>
<dbReference type="EMBL" id="AGXA01000017">
    <property type="protein sequence ID" value="EKU93703.1"/>
    <property type="molecule type" value="Genomic_DNA"/>
</dbReference>
<keyword evidence="2" id="KW-0378">Hydrolase</keyword>
<dbReference type="Gene3D" id="3.90.640.20">
    <property type="entry name" value="Heat-shock cognate protein, ATPase"/>
    <property type="match status" value="1"/>
</dbReference>
<feature type="chain" id="PRO_5039702369" description="NodB homology domain-containing protein" evidence="3">
    <location>
        <begin position="21"/>
        <end position="479"/>
    </location>
</feature>
<evidence type="ECO:0000259" key="4">
    <source>
        <dbReference type="PROSITE" id="PS51677"/>
    </source>
</evidence>
<accession>K9EAG8</accession>
<dbReference type="PANTHER" id="PTHR10587">
    <property type="entry name" value="GLYCOSYL TRANSFERASE-RELATED"/>
    <property type="match status" value="1"/>
</dbReference>
<dbReference type="GO" id="GO:0046872">
    <property type="term" value="F:metal ion binding"/>
    <property type="evidence" value="ECO:0007669"/>
    <property type="project" value="UniProtKB-KW"/>
</dbReference>
<dbReference type="PATRIC" id="fig|883081.3.peg.817"/>
<name>K9EAG8_9LACT</name>
<dbReference type="Pfam" id="PF01522">
    <property type="entry name" value="Polysacc_deac_1"/>
    <property type="match status" value="1"/>
</dbReference>
<dbReference type="Gene3D" id="3.20.20.370">
    <property type="entry name" value="Glycoside hydrolase/deacetylase"/>
    <property type="match status" value="1"/>
</dbReference>
<dbReference type="eggNOG" id="COG0726">
    <property type="taxonomic scope" value="Bacteria"/>
</dbReference>
<dbReference type="InterPro" id="IPR002509">
    <property type="entry name" value="NODB_dom"/>
</dbReference>
<keyword evidence="3" id="KW-0732">Signal</keyword>
<evidence type="ECO:0000313" key="5">
    <source>
        <dbReference type="EMBL" id="EKU93703.1"/>
    </source>
</evidence>
<proteinExistence type="predicted"/>
<comment type="caution">
    <text evidence="5">The sequence shown here is derived from an EMBL/GenBank/DDBJ whole genome shotgun (WGS) entry which is preliminary data.</text>
</comment>
<dbReference type="GO" id="GO:0016020">
    <property type="term" value="C:membrane"/>
    <property type="evidence" value="ECO:0007669"/>
    <property type="project" value="TreeGrafter"/>
</dbReference>
<dbReference type="RefSeq" id="WP_003777647.1">
    <property type="nucleotide sequence ID" value="NZ_JH992958.1"/>
</dbReference>
<dbReference type="InterPro" id="IPR021729">
    <property type="entry name" value="DUF3298"/>
</dbReference>
<reference evidence="5 6" key="1">
    <citation type="submission" date="2012-09" db="EMBL/GenBank/DDBJ databases">
        <title>The Genome Sequence of Alloiococcus otitis ATCC 51267.</title>
        <authorList>
            <consortium name="The Broad Institute Genome Sequencing Platform"/>
            <person name="Earl A."/>
            <person name="Ward D."/>
            <person name="Feldgarden M."/>
            <person name="Gevers D."/>
            <person name="Huys G."/>
            <person name="Walker B."/>
            <person name="Young S.K."/>
            <person name="Zeng Q."/>
            <person name="Gargeya S."/>
            <person name="Fitzgerald M."/>
            <person name="Haas B."/>
            <person name="Abouelleil A."/>
            <person name="Alvarado L."/>
            <person name="Arachchi H.M."/>
            <person name="Berlin A.M."/>
            <person name="Chapman S.B."/>
            <person name="Goldberg J."/>
            <person name="Griggs A."/>
            <person name="Gujja S."/>
            <person name="Hansen M."/>
            <person name="Howarth C."/>
            <person name="Imamovic A."/>
            <person name="Larimer J."/>
            <person name="McCowen C."/>
            <person name="Montmayeur A."/>
            <person name="Murphy C."/>
            <person name="Neiman D."/>
            <person name="Pearson M."/>
            <person name="Priest M."/>
            <person name="Roberts A."/>
            <person name="Saif S."/>
            <person name="Shea T."/>
            <person name="Sisk P."/>
            <person name="Sykes S."/>
            <person name="Wortman J."/>
            <person name="Nusbaum C."/>
            <person name="Birren B."/>
        </authorList>
    </citation>
    <scope>NUCLEOTIDE SEQUENCE [LARGE SCALE GENOMIC DNA]</scope>
    <source>
        <strain evidence="5 6">ATCC 51267</strain>
    </source>
</reference>
<feature type="domain" description="NodB homology" evidence="4">
    <location>
        <begin position="295"/>
        <end position="469"/>
    </location>
</feature>
<dbReference type="GO" id="GO:0016810">
    <property type="term" value="F:hydrolase activity, acting on carbon-nitrogen (but not peptide) bonds"/>
    <property type="evidence" value="ECO:0007669"/>
    <property type="project" value="InterPro"/>
</dbReference>
<dbReference type="HOGENOM" id="CLU_037608_3_0_9"/>
<dbReference type="Gene3D" id="3.30.565.40">
    <property type="entry name" value="Fervidobacterium nodosum Rt17-B1 like"/>
    <property type="match status" value="1"/>
</dbReference>
<evidence type="ECO:0000256" key="1">
    <source>
        <dbReference type="ARBA" id="ARBA00022723"/>
    </source>
</evidence>
<dbReference type="InterPro" id="IPR011330">
    <property type="entry name" value="Glyco_hydro/deAcase_b/a-brl"/>
</dbReference>
<dbReference type="PROSITE" id="PS51257">
    <property type="entry name" value="PROKAR_LIPOPROTEIN"/>
    <property type="match status" value="1"/>
</dbReference>
<keyword evidence="6" id="KW-1185">Reference proteome</keyword>
<dbReference type="InterPro" id="IPR037126">
    <property type="entry name" value="PdaC/RsiV-like_sf"/>
</dbReference>
<dbReference type="Pfam" id="PF11738">
    <property type="entry name" value="DUF3298"/>
    <property type="match status" value="1"/>
</dbReference>
<evidence type="ECO:0000313" key="6">
    <source>
        <dbReference type="Proteomes" id="UP000009875"/>
    </source>
</evidence>
<feature type="signal peptide" evidence="3">
    <location>
        <begin position="1"/>
        <end position="20"/>
    </location>
</feature>
<keyword evidence="1" id="KW-0479">Metal-binding</keyword>
<organism evidence="5 6">
    <name type="scientific">Alloiococcus otitis ATCC 51267</name>
    <dbReference type="NCBI Taxonomy" id="883081"/>
    <lineage>
        <taxon>Bacteria</taxon>
        <taxon>Bacillati</taxon>
        <taxon>Bacillota</taxon>
        <taxon>Bacilli</taxon>
        <taxon>Lactobacillales</taxon>
        <taxon>Carnobacteriaceae</taxon>
        <taxon>Alloiococcus</taxon>
    </lineage>
</organism>
<dbReference type="PROSITE" id="PS51677">
    <property type="entry name" value="NODB"/>
    <property type="match status" value="1"/>
</dbReference>
<evidence type="ECO:0000256" key="3">
    <source>
        <dbReference type="SAM" id="SignalP"/>
    </source>
</evidence>
<dbReference type="InterPro" id="IPR050248">
    <property type="entry name" value="Polysacc_deacetylase_ArnD"/>
</dbReference>
<dbReference type="PANTHER" id="PTHR10587:SF133">
    <property type="entry name" value="CHITIN DEACETYLASE 1-RELATED"/>
    <property type="match status" value="1"/>
</dbReference>
<dbReference type="Proteomes" id="UP000009875">
    <property type="component" value="Unassembled WGS sequence"/>
</dbReference>
<protein>
    <recommendedName>
        <fullName evidence="4">NodB homology domain-containing protein</fullName>
    </recommendedName>
</protein>
<gene>
    <name evidence="5" type="ORF">HMPREF9698_00820</name>
</gene>
<dbReference type="GO" id="GO:0005975">
    <property type="term" value="P:carbohydrate metabolic process"/>
    <property type="evidence" value="ECO:0007669"/>
    <property type="project" value="InterPro"/>
</dbReference>
<sequence length="479" mass="54066">MKKSTVLTLVLAFVALILLACSQKPSQNSFQPKEANVTQNQALVEESRYPGIGISKEEIHGDYDNQFISYPVFEEDQLNQDMEDFIQDKKDNYQALADDLDLENHGLTQDDKLYHNISFTVHPVTESVYSLVFDTFIRSNKTNPETHVQPLMVDTKTGTWLEVADYFTDQGRRQFEDLVKRKLEEDLGQYFFEEFFEEKRADGSFYQAVYFTDHSIVVQFPQYEIAAGAAGAPKVSLGQGQVKAFLNDQGHSLLDQTSPDLDMDGDKDSKALAREGAEDQDQEEEILDQEEEGKKLVAFTFDDGPHPEYTDQILAILDQYDAKGTFFMLGNSVDFYPDVAKRVAAAGHEIGNHSFSHPDLTTLGSSQVQFEISEGDRAIETATGQVPKYYRPPYGAHNSLVDDLAQKPAILWDVDTLDWQSRDPQAILLKVQEETSDGAIILMHDIHQTTIEGFRLSIDYLADQGYEFGTVSEVLAQRE</sequence>